<dbReference type="InterPro" id="IPR002372">
    <property type="entry name" value="PQQ_rpt_dom"/>
</dbReference>
<dbReference type="GO" id="GO:0016020">
    <property type="term" value="C:membrane"/>
    <property type="evidence" value="ECO:0007669"/>
    <property type="project" value="InterPro"/>
</dbReference>
<evidence type="ECO:0000313" key="6">
    <source>
        <dbReference type="EMBL" id="MBB3987553.1"/>
    </source>
</evidence>
<comment type="cofactor">
    <cofactor evidence="1">
        <name>pyrroloquinoline quinone</name>
        <dbReference type="ChEBI" id="CHEBI:58442"/>
    </cofactor>
</comment>
<sequence>MPLLRTLLLTAALPLSAAAQTSTDWTGFHGNLAAQKFSPLTQITPENVTSLERAWELHTGDLSLGDGDLPKTIWSATPIYANETLYLGTPFYRILAIDPSTGEEKWSFDTDSTLEALTQPGLKNRGVTYWEAEEQTGRICDKAVYIGTMDARLFAVDANNGVPCEEFADGGQLDVNQWNTTNDKWPLSLLQPPTAYGDQLFVGWAGKDWEYAEAPAGTVFSIDARTGELQWTVEFIPSEIRAKTGTANIWTAMTVDEERGILYLPVSSPSPNYWGGNRTQDIPLATSVTAVDTETGEIIWSRQLVHHDIWDYDTNAAPTLVDLTVEGEKVPALVQTSKQGMLYVLNRETGEPIFDWEERVVPASTAMGEKASPTQPFVTTPEPPNASMEWPGVWGFADLMSFGYCSRKAAELDYQGLFTPPSEQGSLIWPGTAGGMQWGGGAVNPETGIYYVNTSHVVQILELFPREEYDKAAGGSANESGFYPQTGSPYGFELTQFVTPTLGIPCWKPPFGALLAYDMNTGEKLWEEPFGAVQQWGFYMPESWGSPTIGGPALTASGLLFIGASMDDRVRAIDAETGKVLWSDLLEAPVVANPAVFEHEGEQYVVFVSGGNTILKPEVSDQVVAYRLPR</sequence>
<proteinExistence type="inferred from homology"/>
<dbReference type="CDD" id="cd10280">
    <property type="entry name" value="PQQ_mGDH"/>
    <property type="match status" value="1"/>
</dbReference>
<keyword evidence="3 6" id="KW-0560">Oxidoreductase</keyword>
<comment type="caution">
    <text evidence="6">The sequence shown here is derived from an EMBL/GenBank/DDBJ whole genome shotgun (WGS) entry which is preliminary data.</text>
</comment>
<dbReference type="SUPFAM" id="SSF50998">
    <property type="entry name" value="Quinoprotein alcohol dehydrogenase-like"/>
    <property type="match status" value="1"/>
</dbReference>
<dbReference type="Proteomes" id="UP000541426">
    <property type="component" value="Unassembled WGS sequence"/>
</dbReference>
<evidence type="ECO:0000256" key="1">
    <source>
        <dbReference type="ARBA" id="ARBA00001931"/>
    </source>
</evidence>
<organism evidence="6 7">
    <name type="scientific">Sagittula marina</name>
    <dbReference type="NCBI Taxonomy" id="943940"/>
    <lineage>
        <taxon>Bacteria</taxon>
        <taxon>Pseudomonadati</taxon>
        <taxon>Pseudomonadota</taxon>
        <taxon>Alphaproteobacteria</taxon>
        <taxon>Rhodobacterales</taxon>
        <taxon>Roseobacteraceae</taxon>
        <taxon>Sagittula</taxon>
    </lineage>
</organism>
<dbReference type="SMART" id="SM00564">
    <property type="entry name" value="PQQ"/>
    <property type="match status" value="5"/>
</dbReference>
<reference evidence="6 7" key="1">
    <citation type="submission" date="2020-08" db="EMBL/GenBank/DDBJ databases">
        <title>Genomic Encyclopedia of Type Strains, Phase IV (KMG-IV): sequencing the most valuable type-strain genomes for metagenomic binning, comparative biology and taxonomic classification.</title>
        <authorList>
            <person name="Goeker M."/>
        </authorList>
    </citation>
    <scope>NUCLEOTIDE SEQUENCE [LARGE SCALE GENOMIC DNA]</scope>
    <source>
        <strain evidence="6 7">DSM 102235</strain>
    </source>
</reference>
<keyword evidence="4" id="KW-0732">Signal</keyword>
<evidence type="ECO:0000259" key="5">
    <source>
        <dbReference type="Pfam" id="PF01011"/>
    </source>
</evidence>
<protein>
    <submittedName>
        <fullName evidence="6">Quinoprotein glucose dehydrogenase</fullName>
        <ecNumber evidence="6">1.1.5.2</ecNumber>
    </submittedName>
</protein>
<dbReference type="InterPro" id="IPR011047">
    <property type="entry name" value="Quinoprotein_ADH-like_sf"/>
</dbReference>
<evidence type="ECO:0000256" key="3">
    <source>
        <dbReference type="ARBA" id="ARBA00023002"/>
    </source>
</evidence>
<dbReference type="Gene3D" id="2.140.10.10">
    <property type="entry name" value="Quinoprotein alcohol dehydrogenase-like superfamily"/>
    <property type="match status" value="2"/>
</dbReference>
<dbReference type="AlphaFoldDB" id="A0A7W6DWS3"/>
<evidence type="ECO:0000256" key="2">
    <source>
        <dbReference type="ARBA" id="ARBA00008156"/>
    </source>
</evidence>
<name>A0A7W6DWS3_9RHOB</name>
<dbReference type="InterPro" id="IPR018391">
    <property type="entry name" value="PQQ_b-propeller_rpt"/>
</dbReference>
<dbReference type="PANTHER" id="PTHR32303">
    <property type="entry name" value="QUINOPROTEIN ALCOHOL DEHYDROGENASE (CYTOCHROME C)"/>
    <property type="match status" value="1"/>
</dbReference>
<feature type="chain" id="PRO_5030825014" evidence="4">
    <location>
        <begin position="18"/>
        <end position="630"/>
    </location>
</feature>
<dbReference type="Pfam" id="PF01011">
    <property type="entry name" value="PQQ"/>
    <property type="match status" value="1"/>
</dbReference>
<dbReference type="EMBL" id="JACIEJ010000011">
    <property type="protein sequence ID" value="MBB3987553.1"/>
    <property type="molecule type" value="Genomic_DNA"/>
</dbReference>
<feature type="domain" description="Pyrrolo-quinoline quinone repeat" evidence="5">
    <location>
        <begin position="25"/>
        <end position="605"/>
    </location>
</feature>
<dbReference type="GO" id="GO:0048038">
    <property type="term" value="F:quinone binding"/>
    <property type="evidence" value="ECO:0007669"/>
    <property type="project" value="InterPro"/>
</dbReference>
<gene>
    <name evidence="6" type="ORF">GGQ68_003900</name>
</gene>
<dbReference type="PANTHER" id="PTHR32303:SF4">
    <property type="entry name" value="QUINOPROTEIN GLUCOSE DEHYDROGENASE"/>
    <property type="match status" value="1"/>
</dbReference>
<dbReference type="InterPro" id="IPR017511">
    <property type="entry name" value="PQQ_mDH"/>
</dbReference>
<evidence type="ECO:0000256" key="4">
    <source>
        <dbReference type="SAM" id="SignalP"/>
    </source>
</evidence>
<accession>A0A7W6DWS3</accession>
<dbReference type="RefSeq" id="WP_246429446.1">
    <property type="nucleotide sequence ID" value="NZ_BAABBZ010000057.1"/>
</dbReference>
<feature type="signal peptide" evidence="4">
    <location>
        <begin position="1"/>
        <end position="17"/>
    </location>
</feature>
<comment type="similarity">
    <text evidence="2">Belongs to the bacterial PQQ dehydrogenase family.</text>
</comment>
<keyword evidence="7" id="KW-1185">Reference proteome</keyword>
<evidence type="ECO:0000313" key="7">
    <source>
        <dbReference type="Proteomes" id="UP000541426"/>
    </source>
</evidence>
<dbReference type="EC" id="1.1.5.2" evidence="6"/>
<dbReference type="GO" id="GO:0008876">
    <property type="term" value="F:quinoprotein glucose dehydrogenase activity"/>
    <property type="evidence" value="ECO:0007669"/>
    <property type="project" value="UniProtKB-EC"/>
</dbReference>